<dbReference type="Gene3D" id="2.60.40.10">
    <property type="entry name" value="Immunoglobulins"/>
    <property type="match status" value="1"/>
</dbReference>
<keyword evidence="4 12" id="KW-0812">Transmembrane</keyword>
<feature type="domain" description="Ig-like" evidence="13">
    <location>
        <begin position="1"/>
        <end position="130"/>
    </location>
</feature>
<dbReference type="InterPro" id="IPR007110">
    <property type="entry name" value="Ig-like_dom"/>
</dbReference>
<accession>A0ABD1J2X1</accession>
<dbReference type="SUPFAM" id="SSF48726">
    <property type="entry name" value="Immunoglobulin"/>
    <property type="match status" value="1"/>
</dbReference>
<feature type="compositionally biased region" description="Low complexity" evidence="11">
    <location>
        <begin position="284"/>
        <end position="298"/>
    </location>
</feature>
<dbReference type="Pfam" id="PF05624">
    <property type="entry name" value="LSR"/>
    <property type="match status" value="1"/>
</dbReference>
<comment type="caution">
    <text evidence="14">The sequence shown here is derived from an EMBL/GenBank/DDBJ whole genome shotgun (WGS) entry which is preliminary data.</text>
</comment>
<keyword evidence="5" id="KW-0965">Cell junction</keyword>
<evidence type="ECO:0000256" key="3">
    <source>
        <dbReference type="ARBA" id="ARBA00022427"/>
    </source>
</evidence>
<proteinExistence type="inferred from homology"/>
<keyword evidence="8" id="KW-1015">Disulfide bond</keyword>
<dbReference type="InterPro" id="IPR051874">
    <property type="entry name" value="Ig-like_domain-LISCH7"/>
</dbReference>
<comment type="subcellular location">
    <subcellularLocation>
        <location evidence="1">Cell junction</location>
        <location evidence="1">Tight junction</location>
    </subcellularLocation>
    <subcellularLocation>
        <location evidence="10">Endomembrane system</location>
        <topology evidence="10">Single-pass type I membrane protein</topology>
    </subcellularLocation>
</comment>
<sequence length="416" mass="47306">MSTAVFASVILRCDYSTSASPSEVLVTWRYKSFCKDPVLEYYSTAYQAGLALGQDPANDCPDRQRTVRVVVQKRGSNEATLGLAYQGRNITIMNNADLVINKVMWWDSGVYVCFINADGDLTGPGDQEIKLIVYNWLTVLLIIMGALLLIMLLCICCCQCCPQNCCCYVRCPCCPQTCCCPEKGPAAQESASTSYPSSHMEEHRSHDRWNHRSEYLQMTPFNPRRQAASSDELEEFARHYCRRCRRCNIRDRKRNYDLELRPLDNYHPAYRSNSPRYYHDDDSSWPSHHSQPSSPQKQQNMAENEGRGPARSSRHSDPFPPYIELTGDQHQVANLPERHQTQTVEPSAQPLSHMRPAHSQQVPHTLQQHLEAREVVSYLESRSAMYAGSAEIEFKGVENISCSSSNYNTPVSQNRS</sequence>
<dbReference type="GO" id="GO:0012505">
    <property type="term" value="C:endomembrane system"/>
    <property type="evidence" value="ECO:0007669"/>
    <property type="project" value="UniProtKB-SubCell"/>
</dbReference>
<organism evidence="14 15">
    <name type="scientific">Coilia grayii</name>
    <name type="common">Gray's grenadier anchovy</name>
    <dbReference type="NCBI Taxonomy" id="363190"/>
    <lineage>
        <taxon>Eukaryota</taxon>
        <taxon>Metazoa</taxon>
        <taxon>Chordata</taxon>
        <taxon>Craniata</taxon>
        <taxon>Vertebrata</taxon>
        <taxon>Euteleostomi</taxon>
        <taxon>Actinopterygii</taxon>
        <taxon>Neopterygii</taxon>
        <taxon>Teleostei</taxon>
        <taxon>Clupei</taxon>
        <taxon>Clupeiformes</taxon>
        <taxon>Clupeoidei</taxon>
        <taxon>Engraulidae</taxon>
        <taxon>Coilinae</taxon>
        <taxon>Coilia</taxon>
    </lineage>
</organism>
<feature type="region of interest" description="Disordered" evidence="11">
    <location>
        <begin position="265"/>
        <end position="324"/>
    </location>
</feature>
<evidence type="ECO:0000256" key="5">
    <source>
        <dbReference type="ARBA" id="ARBA00022949"/>
    </source>
</evidence>
<evidence type="ECO:0000313" key="14">
    <source>
        <dbReference type="EMBL" id="KAL2081517.1"/>
    </source>
</evidence>
<evidence type="ECO:0000256" key="1">
    <source>
        <dbReference type="ARBA" id="ARBA00004435"/>
    </source>
</evidence>
<dbReference type="InterPro" id="IPR013783">
    <property type="entry name" value="Ig-like_fold"/>
</dbReference>
<protein>
    <recommendedName>
        <fullName evidence="13">Ig-like domain-containing protein</fullName>
    </recommendedName>
</protein>
<comment type="similarity">
    <text evidence="2">Belongs to the immunoglobulin superfamily. LISCH7 family.</text>
</comment>
<dbReference type="EMBL" id="JBHFQA010000020">
    <property type="protein sequence ID" value="KAL2081517.1"/>
    <property type="molecule type" value="Genomic_DNA"/>
</dbReference>
<evidence type="ECO:0000259" key="13">
    <source>
        <dbReference type="PROSITE" id="PS50835"/>
    </source>
</evidence>
<keyword evidence="6 12" id="KW-1133">Transmembrane helix</keyword>
<dbReference type="PANTHER" id="PTHR15923:SF6">
    <property type="entry name" value="IMMUNOGLOBULIN-LIKE DOMAIN CONTAINING RECEPTOR 1B PRECURSOR"/>
    <property type="match status" value="1"/>
</dbReference>
<name>A0ABD1J2X1_9TELE</name>
<reference evidence="14 15" key="1">
    <citation type="submission" date="2024-09" db="EMBL/GenBank/DDBJ databases">
        <title>A chromosome-level genome assembly of Gray's grenadier anchovy, Coilia grayii.</title>
        <authorList>
            <person name="Fu Z."/>
        </authorList>
    </citation>
    <scope>NUCLEOTIDE SEQUENCE [LARGE SCALE GENOMIC DNA]</scope>
    <source>
        <strain evidence="14">G4</strain>
        <tissue evidence="14">Muscle</tissue>
    </source>
</reference>
<gene>
    <name evidence="14" type="ORF">ACEWY4_023370</name>
</gene>
<evidence type="ECO:0000256" key="11">
    <source>
        <dbReference type="SAM" id="MobiDB-lite"/>
    </source>
</evidence>
<dbReference type="InterPro" id="IPR036179">
    <property type="entry name" value="Ig-like_dom_sf"/>
</dbReference>
<dbReference type="Proteomes" id="UP001591681">
    <property type="component" value="Unassembled WGS sequence"/>
</dbReference>
<keyword evidence="15" id="KW-1185">Reference proteome</keyword>
<keyword evidence="9" id="KW-0393">Immunoglobulin domain</keyword>
<evidence type="ECO:0000256" key="10">
    <source>
        <dbReference type="ARBA" id="ARBA00046288"/>
    </source>
</evidence>
<dbReference type="PROSITE" id="PS50835">
    <property type="entry name" value="IG_LIKE"/>
    <property type="match status" value="1"/>
</dbReference>
<dbReference type="AlphaFoldDB" id="A0ABD1J2X1"/>
<evidence type="ECO:0000256" key="8">
    <source>
        <dbReference type="ARBA" id="ARBA00023157"/>
    </source>
</evidence>
<evidence type="ECO:0000313" key="15">
    <source>
        <dbReference type="Proteomes" id="UP001591681"/>
    </source>
</evidence>
<dbReference type="GO" id="GO:0005923">
    <property type="term" value="C:bicellular tight junction"/>
    <property type="evidence" value="ECO:0007669"/>
    <property type="project" value="UniProtKB-SubCell"/>
</dbReference>
<evidence type="ECO:0000256" key="6">
    <source>
        <dbReference type="ARBA" id="ARBA00022989"/>
    </source>
</evidence>
<dbReference type="PANTHER" id="PTHR15923">
    <property type="entry name" value="TRANSMEMBRANE AND IMMUNOGLOBULIN DOMAIN-CONTAINING PROTEIN"/>
    <property type="match status" value="1"/>
</dbReference>
<dbReference type="InterPro" id="IPR008664">
    <property type="entry name" value="LISCH7"/>
</dbReference>
<evidence type="ECO:0000256" key="4">
    <source>
        <dbReference type="ARBA" id="ARBA00022692"/>
    </source>
</evidence>
<evidence type="ECO:0000256" key="12">
    <source>
        <dbReference type="SAM" id="Phobius"/>
    </source>
</evidence>
<evidence type="ECO:0000256" key="9">
    <source>
        <dbReference type="ARBA" id="ARBA00023319"/>
    </source>
</evidence>
<feature type="transmembrane region" description="Helical" evidence="12">
    <location>
        <begin position="131"/>
        <end position="153"/>
    </location>
</feature>
<evidence type="ECO:0000256" key="7">
    <source>
        <dbReference type="ARBA" id="ARBA00023136"/>
    </source>
</evidence>
<keyword evidence="7 12" id="KW-0472">Membrane</keyword>
<keyword evidence="3" id="KW-0796">Tight junction</keyword>
<evidence type="ECO:0000256" key="2">
    <source>
        <dbReference type="ARBA" id="ARBA00009491"/>
    </source>
</evidence>